<keyword evidence="1 3" id="KW-0853">WD repeat</keyword>
<evidence type="ECO:0000256" key="2">
    <source>
        <dbReference type="ARBA" id="ARBA00022737"/>
    </source>
</evidence>
<dbReference type="Proteomes" id="UP001175271">
    <property type="component" value="Unassembled WGS sequence"/>
</dbReference>
<accession>A0AA39LF49</accession>
<evidence type="ECO:0008006" key="6">
    <source>
        <dbReference type="Google" id="ProtNLM"/>
    </source>
</evidence>
<name>A0AA39LF49_9BILA</name>
<organism evidence="4 5">
    <name type="scientific">Steinernema hermaphroditum</name>
    <dbReference type="NCBI Taxonomy" id="289476"/>
    <lineage>
        <taxon>Eukaryota</taxon>
        <taxon>Metazoa</taxon>
        <taxon>Ecdysozoa</taxon>
        <taxon>Nematoda</taxon>
        <taxon>Chromadorea</taxon>
        <taxon>Rhabditida</taxon>
        <taxon>Tylenchina</taxon>
        <taxon>Panagrolaimomorpha</taxon>
        <taxon>Strongyloidoidea</taxon>
        <taxon>Steinernematidae</taxon>
        <taxon>Steinernema</taxon>
    </lineage>
</organism>
<dbReference type="PANTHER" id="PTHR19848">
    <property type="entry name" value="WD40 REPEAT PROTEIN"/>
    <property type="match status" value="1"/>
</dbReference>
<evidence type="ECO:0000256" key="3">
    <source>
        <dbReference type="PROSITE-ProRule" id="PRU00221"/>
    </source>
</evidence>
<dbReference type="InterPro" id="IPR015943">
    <property type="entry name" value="WD40/YVTN_repeat-like_dom_sf"/>
</dbReference>
<feature type="repeat" description="WD" evidence="3">
    <location>
        <begin position="152"/>
        <end position="185"/>
    </location>
</feature>
<feature type="repeat" description="WD" evidence="3">
    <location>
        <begin position="196"/>
        <end position="227"/>
    </location>
</feature>
<keyword evidence="2" id="KW-0677">Repeat</keyword>
<keyword evidence="5" id="KW-1185">Reference proteome</keyword>
<reference evidence="4" key="1">
    <citation type="submission" date="2023-06" db="EMBL/GenBank/DDBJ databases">
        <title>Genomic analysis of the entomopathogenic nematode Steinernema hermaphroditum.</title>
        <authorList>
            <person name="Schwarz E.M."/>
            <person name="Heppert J.K."/>
            <person name="Baniya A."/>
            <person name="Schwartz H.T."/>
            <person name="Tan C.-H."/>
            <person name="Antoshechkin I."/>
            <person name="Sternberg P.W."/>
            <person name="Goodrich-Blair H."/>
            <person name="Dillman A.R."/>
        </authorList>
    </citation>
    <scope>NUCLEOTIDE SEQUENCE</scope>
    <source>
        <strain evidence="4">PS9179</strain>
        <tissue evidence="4">Whole animal</tissue>
    </source>
</reference>
<sequence>MSVYELKDQGSCTVGETAFTIQHDWFELFRSDRKRDEEDLEQGQKFYVGKRHAKNAVDYYNVFPNPHIAHLNIDDKLEIVDYSEEERRITIKDRLSDVQTAFYAPRLTYFGPHKSPILSLDGTNKADYLASSDENGKLLLWNSDDACVLRDIQGHIMDVNVCRFFPNGGILLTGGMDMTVRVWSVLESPANNVRTFKGHSKAITDLAIIDVGKEVLSASKDGSVRQWRCSDEVCVQNCQMDSGEVRAICIIPSMGAFAAACEKNAVVIWSYKDDSRGMLLRFCLNESCHPNSISVVNDKFLVVGSDEGTLSIIDIDERKLHKVIATGRGEVIRIKTIVEKEAVAVSFVDGSMVLYSYANATYNPIVELCNGELDPVRDFTFVKAKLYTASRDGVVRMFAF</sequence>
<dbReference type="PROSITE" id="PS50082">
    <property type="entry name" value="WD_REPEATS_2"/>
    <property type="match status" value="2"/>
</dbReference>
<dbReference type="InterPro" id="IPR001680">
    <property type="entry name" value="WD40_rpt"/>
</dbReference>
<dbReference type="InterPro" id="IPR036322">
    <property type="entry name" value="WD40_repeat_dom_sf"/>
</dbReference>
<dbReference type="SMART" id="SM00320">
    <property type="entry name" value="WD40"/>
    <property type="match status" value="6"/>
</dbReference>
<dbReference type="Pfam" id="PF00400">
    <property type="entry name" value="WD40"/>
    <property type="match status" value="3"/>
</dbReference>
<dbReference type="PANTHER" id="PTHR19848:SF8">
    <property type="entry name" value="F-BOX AND WD REPEAT DOMAIN CONTAINING 7"/>
    <property type="match status" value="1"/>
</dbReference>
<dbReference type="AlphaFoldDB" id="A0AA39LF49"/>
<proteinExistence type="predicted"/>
<protein>
    <recommendedName>
        <fullName evidence="6">Proteasomal ATPase-associated factor 1</fullName>
    </recommendedName>
</protein>
<dbReference type="Gene3D" id="2.130.10.10">
    <property type="entry name" value="YVTN repeat-like/Quinoprotein amine dehydrogenase"/>
    <property type="match status" value="2"/>
</dbReference>
<dbReference type="PROSITE" id="PS50294">
    <property type="entry name" value="WD_REPEATS_REGION"/>
    <property type="match status" value="2"/>
</dbReference>
<gene>
    <name evidence="4" type="ORF">QR680_000920</name>
</gene>
<dbReference type="EMBL" id="JAUCMV010000005">
    <property type="protein sequence ID" value="KAK0394759.1"/>
    <property type="molecule type" value="Genomic_DNA"/>
</dbReference>
<dbReference type="SUPFAM" id="SSF50978">
    <property type="entry name" value="WD40 repeat-like"/>
    <property type="match status" value="1"/>
</dbReference>
<evidence type="ECO:0000256" key="1">
    <source>
        <dbReference type="ARBA" id="ARBA00022574"/>
    </source>
</evidence>
<comment type="caution">
    <text evidence="4">The sequence shown here is derived from an EMBL/GenBank/DDBJ whole genome shotgun (WGS) entry which is preliminary data.</text>
</comment>
<evidence type="ECO:0000313" key="5">
    <source>
        <dbReference type="Proteomes" id="UP001175271"/>
    </source>
</evidence>
<evidence type="ECO:0000313" key="4">
    <source>
        <dbReference type="EMBL" id="KAK0394759.1"/>
    </source>
</evidence>